<dbReference type="InterPro" id="IPR036390">
    <property type="entry name" value="WH_DNA-bd_sf"/>
</dbReference>
<organism evidence="5 6">
    <name type="scientific">Motilimonas cestriensis</name>
    <dbReference type="NCBI Taxonomy" id="2742685"/>
    <lineage>
        <taxon>Bacteria</taxon>
        <taxon>Pseudomonadati</taxon>
        <taxon>Pseudomonadota</taxon>
        <taxon>Gammaproteobacteria</taxon>
        <taxon>Alteromonadales</taxon>
        <taxon>Alteromonadales genera incertae sedis</taxon>
        <taxon>Motilimonas</taxon>
    </lineage>
</organism>
<dbReference type="PANTHER" id="PTHR38445:SF7">
    <property type="entry name" value="GNTR-FAMILY TRANSCRIPTIONAL REGULATOR"/>
    <property type="match status" value="1"/>
</dbReference>
<sequence length="134" mass="14751">MIHLLQVNPSSGEPIYQQLTEQIKRLIAAGVLLEGDELPSVRQVASSLSINPMTVSRSYQMLLSEGLVLRPRGQKMRVAQAQASDEQARSEMLQPLVDDLVKQAKQLQLELSAVQSLLAQSWNSVTIPSDDADN</sequence>
<name>A0ABS8W6I4_9GAMM</name>
<dbReference type="CDD" id="cd07377">
    <property type="entry name" value="WHTH_GntR"/>
    <property type="match status" value="1"/>
</dbReference>
<dbReference type="EMBL" id="JAIMJA010000006">
    <property type="protein sequence ID" value="MCE2594601.1"/>
    <property type="molecule type" value="Genomic_DNA"/>
</dbReference>
<dbReference type="InterPro" id="IPR036388">
    <property type="entry name" value="WH-like_DNA-bd_sf"/>
</dbReference>
<gene>
    <name evidence="5" type="ORF">K6Y31_07215</name>
</gene>
<evidence type="ECO:0000313" key="5">
    <source>
        <dbReference type="EMBL" id="MCE2594601.1"/>
    </source>
</evidence>
<dbReference type="InterPro" id="IPR000524">
    <property type="entry name" value="Tscrpt_reg_HTH_GntR"/>
</dbReference>
<dbReference type="Gene3D" id="1.10.10.10">
    <property type="entry name" value="Winged helix-like DNA-binding domain superfamily/Winged helix DNA-binding domain"/>
    <property type="match status" value="1"/>
</dbReference>
<dbReference type="SMART" id="SM00345">
    <property type="entry name" value="HTH_GNTR"/>
    <property type="match status" value="1"/>
</dbReference>
<dbReference type="Pfam" id="PF00392">
    <property type="entry name" value="GntR"/>
    <property type="match status" value="1"/>
</dbReference>
<comment type="caution">
    <text evidence="5">The sequence shown here is derived from an EMBL/GenBank/DDBJ whole genome shotgun (WGS) entry which is preliminary data.</text>
</comment>
<dbReference type="RefSeq" id="WP_233052138.1">
    <property type="nucleotide sequence ID" value="NZ_JAIMJA010000006.1"/>
</dbReference>
<evidence type="ECO:0000256" key="3">
    <source>
        <dbReference type="ARBA" id="ARBA00023163"/>
    </source>
</evidence>
<keyword evidence="1" id="KW-0805">Transcription regulation</keyword>
<dbReference type="Proteomes" id="UP001201273">
    <property type="component" value="Unassembled WGS sequence"/>
</dbReference>
<keyword evidence="6" id="KW-1185">Reference proteome</keyword>
<keyword evidence="3" id="KW-0804">Transcription</keyword>
<dbReference type="PROSITE" id="PS50949">
    <property type="entry name" value="HTH_GNTR"/>
    <property type="match status" value="1"/>
</dbReference>
<proteinExistence type="predicted"/>
<keyword evidence="2" id="KW-0238">DNA-binding</keyword>
<dbReference type="SUPFAM" id="SSF46785">
    <property type="entry name" value="Winged helix' DNA-binding domain"/>
    <property type="match status" value="1"/>
</dbReference>
<protein>
    <submittedName>
        <fullName evidence="5">GntR family transcriptional regulator</fullName>
    </submittedName>
</protein>
<dbReference type="PANTHER" id="PTHR38445">
    <property type="entry name" value="HTH-TYPE TRANSCRIPTIONAL REPRESSOR YTRA"/>
    <property type="match status" value="1"/>
</dbReference>
<evidence type="ECO:0000256" key="1">
    <source>
        <dbReference type="ARBA" id="ARBA00023015"/>
    </source>
</evidence>
<evidence type="ECO:0000259" key="4">
    <source>
        <dbReference type="PROSITE" id="PS50949"/>
    </source>
</evidence>
<reference evidence="5 6" key="1">
    <citation type="journal article" date="2022" name="Environ. Microbiol. Rep.">
        <title>Eco-phylogenetic analyses reveal divergent evolution of vitamin B12 metabolism in the marine bacterial family 'Psychromonadaceae'.</title>
        <authorList>
            <person name="Jin X."/>
            <person name="Yang Y."/>
            <person name="Cao H."/>
            <person name="Gao B."/>
            <person name="Zhao Z."/>
        </authorList>
    </citation>
    <scope>NUCLEOTIDE SEQUENCE [LARGE SCALE GENOMIC DNA]</scope>
    <source>
        <strain evidence="5 6">MKS20</strain>
    </source>
</reference>
<accession>A0ABS8W6I4</accession>
<evidence type="ECO:0000256" key="2">
    <source>
        <dbReference type="ARBA" id="ARBA00023125"/>
    </source>
</evidence>
<evidence type="ECO:0000313" key="6">
    <source>
        <dbReference type="Proteomes" id="UP001201273"/>
    </source>
</evidence>
<feature type="domain" description="HTH gntR-type" evidence="4">
    <location>
        <begin position="13"/>
        <end position="81"/>
    </location>
</feature>